<dbReference type="Gene3D" id="3.20.20.60">
    <property type="entry name" value="Phosphoenolpyruvate-binding domains"/>
    <property type="match status" value="1"/>
</dbReference>
<feature type="domain" description="HpcH/HpaI aldolase/citrate lyase" evidence="4">
    <location>
        <begin position="20"/>
        <end position="181"/>
    </location>
</feature>
<dbReference type="InterPro" id="IPR040442">
    <property type="entry name" value="Pyrv_kinase-like_dom_sf"/>
</dbReference>
<dbReference type="Pfam" id="PF03328">
    <property type="entry name" value="HpcH_HpaI"/>
    <property type="match status" value="1"/>
</dbReference>
<dbReference type="InterPro" id="IPR005000">
    <property type="entry name" value="Aldolase/citrate-lyase_domain"/>
</dbReference>
<accession>A0A0F8ZIR8</accession>
<dbReference type="GO" id="GO:0046872">
    <property type="term" value="F:metal ion binding"/>
    <property type="evidence" value="ECO:0007669"/>
    <property type="project" value="UniProtKB-KW"/>
</dbReference>
<name>A0A0F8ZIR8_9ZZZZ</name>
<dbReference type="PANTHER" id="PTHR30502:SF0">
    <property type="entry name" value="PHOSPHOENOLPYRUVATE CARBOXYLASE FAMILY PROTEIN"/>
    <property type="match status" value="1"/>
</dbReference>
<dbReference type="PANTHER" id="PTHR30502">
    <property type="entry name" value="2-KETO-3-DEOXY-L-RHAMNONATE ALDOLASE"/>
    <property type="match status" value="1"/>
</dbReference>
<evidence type="ECO:0000256" key="3">
    <source>
        <dbReference type="ARBA" id="ARBA00023239"/>
    </source>
</evidence>
<keyword evidence="2" id="KW-0479">Metal-binding</keyword>
<keyword evidence="3" id="KW-0456">Lyase</keyword>
<dbReference type="GO" id="GO:0016832">
    <property type="term" value="F:aldehyde-lyase activity"/>
    <property type="evidence" value="ECO:0007669"/>
    <property type="project" value="TreeGrafter"/>
</dbReference>
<dbReference type="InterPro" id="IPR050251">
    <property type="entry name" value="HpcH-HpaI_aldolase"/>
</dbReference>
<dbReference type="EMBL" id="LAZR01060132">
    <property type="protein sequence ID" value="KKK66319.1"/>
    <property type="molecule type" value="Genomic_DNA"/>
</dbReference>
<sequence length="200" mass="22561">MKNYIPENKLKSKDVTYGGWIQCSSIAITEIMASSNKFDWICIDLEHGSISIESLPGMINTILLHKTIPVVRVPKNEYKWIGRSLDAGAMGIIVPMINNKEDAEYAVDCVKYPPKGNRGFGYSHCNNYGHTFESYIKYANEEIALIVQIEHCDAMTNLREILSVDGVDGSFLGPLDLKGSIDINMDDILFKDWMDKYLNI</sequence>
<evidence type="ECO:0000259" key="4">
    <source>
        <dbReference type="Pfam" id="PF03328"/>
    </source>
</evidence>
<proteinExistence type="inferred from homology"/>
<comment type="caution">
    <text evidence="5">The sequence shown here is derived from an EMBL/GenBank/DDBJ whole genome shotgun (WGS) entry which is preliminary data.</text>
</comment>
<comment type="similarity">
    <text evidence="1">Belongs to the HpcH/HpaI aldolase family.</text>
</comment>
<evidence type="ECO:0000256" key="1">
    <source>
        <dbReference type="ARBA" id="ARBA00005568"/>
    </source>
</evidence>
<reference evidence="5" key="1">
    <citation type="journal article" date="2015" name="Nature">
        <title>Complex archaea that bridge the gap between prokaryotes and eukaryotes.</title>
        <authorList>
            <person name="Spang A."/>
            <person name="Saw J.H."/>
            <person name="Jorgensen S.L."/>
            <person name="Zaremba-Niedzwiedzka K."/>
            <person name="Martijn J."/>
            <person name="Lind A.E."/>
            <person name="van Eijk R."/>
            <person name="Schleper C."/>
            <person name="Guy L."/>
            <person name="Ettema T.J."/>
        </authorList>
    </citation>
    <scope>NUCLEOTIDE SEQUENCE</scope>
</reference>
<dbReference type="SUPFAM" id="SSF51621">
    <property type="entry name" value="Phosphoenolpyruvate/pyruvate domain"/>
    <property type="match status" value="1"/>
</dbReference>
<gene>
    <name evidence="5" type="ORF">LCGC14_2965290</name>
</gene>
<dbReference type="InterPro" id="IPR015813">
    <property type="entry name" value="Pyrv/PenolPyrv_kinase-like_dom"/>
</dbReference>
<evidence type="ECO:0000313" key="5">
    <source>
        <dbReference type="EMBL" id="KKK66319.1"/>
    </source>
</evidence>
<organism evidence="5">
    <name type="scientific">marine sediment metagenome</name>
    <dbReference type="NCBI Taxonomy" id="412755"/>
    <lineage>
        <taxon>unclassified sequences</taxon>
        <taxon>metagenomes</taxon>
        <taxon>ecological metagenomes</taxon>
    </lineage>
</organism>
<evidence type="ECO:0000256" key="2">
    <source>
        <dbReference type="ARBA" id="ARBA00022723"/>
    </source>
</evidence>
<protein>
    <recommendedName>
        <fullName evidence="4">HpcH/HpaI aldolase/citrate lyase domain-containing protein</fullName>
    </recommendedName>
</protein>
<dbReference type="GO" id="GO:0005737">
    <property type="term" value="C:cytoplasm"/>
    <property type="evidence" value="ECO:0007669"/>
    <property type="project" value="TreeGrafter"/>
</dbReference>
<dbReference type="AlphaFoldDB" id="A0A0F8ZIR8"/>